<evidence type="ECO:0000313" key="2">
    <source>
        <dbReference type="Proteomes" id="UP000182725"/>
    </source>
</evidence>
<protein>
    <submittedName>
        <fullName evidence="1">Transcriptional regulator, AbiEi antitoxin, Type IV TA system</fullName>
    </submittedName>
</protein>
<name>A0A1H5N3R4_9MICC</name>
<dbReference type="EMBL" id="FNTV01000001">
    <property type="protein sequence ID" value="SEE96249.1"/>
    <property type="molecule type" value="Genomic_DNA"/>
</dbReference>
<evidence type="ECO:0000313" key="1">
    <source>
        <dbReference type="EMBL" id="SEE96249.1"/>
    </source>
</evidence>
<proteinExistence type="predicted"/>
<dbReference type="InterPro" id="IPR011335">
    <property type="entry name" value="Restrct_endonuc-II-like"/>
</dbReference>
<dbReference type="Proteomes" id="UP000182725">
    <property type="component" value="Unassembled WGS sequence"/>
</dbReference>
<dbReference type="AlphaFoldDB" id="A0A1H5N3R4"/>
<accession>A0A1H5N3R4</accession>
<gene>
    <name evidence="1" type="ORF">SAMN04489740_3359</name>
</gene>
<organism evidence="1 2">
    <name type="scientific">Arthrobacter alpinus</name>
    <dbReference type="NCBI Taxonomy" id="656366"/>
    <lineage>
        <taxon>Bacteria</taxon>
        <taxon>Bacillati</taxon>
        <taxon>Actinomycetota</taxon>
        <taxon>Actinomycetes</taxon>
        <taxon>Micrococcales</taxon>
        <taxon>Micrococcaceae</taxon>
        <taxon>Arthrobacter</taxon>
    </lineage>
</organism>
<reference evidence="1 2" key="1">
    <citation type="submission" date="2016-10" db="EMBL/GenBank/DDBJ databases">
        <authorList>
            <person name="de Groot N.N."/>
        </authorList>
    </citation>
    <scope>NUCLEOTIDE SEQUENCE [LARGE SCALE GENOMIC DNA]</scope>
    <source>
        <strain evidence="1 2">DSM 22274</strain>
    </source>
</reference>
<dbReference type="Gene3D" id="3.40.960.10">
    <property type="entry name" value="VSR Endonuclease"/>
    <property type="match status" value="1"/>
</dbReference>
<dbReference type="RefSeq" id="WP_139244351.1">
    <property type="nucleotide sequence ID" value="NZ_FNTV01000001.1"/>
</dbReference>
<dbReference type="SUPFAM" id="SSF52980">
    <property type="entry name" value="Restriction endonuclease-like"/>
    <property type="match status" value="1"/>
</dbReference>
<sequence length="322" mass="36442">MERLHLARRLEQAWPDKALLATSAVLAESGFGERALAEALKSGLVCRLRRGVYVQAAQWRFLKPWEQDKFRLHAHLLTVRGDPVYSYFSAARLHGLYVWNCGAGVHVTGKSAVSGTSNAKDVVAHHEPLAESESEPLTLRDGNRVLVTSLERTVVDCARVGAFSQAVIIGDHAVHNGARLEVMWAAIEAMPGRRGVRKARRVLRAIDGRSESPGESRTRLIIAEMPIEQPELQKELFAGDRIYRPDFVWEKQKLIVEFDGDIKYFAYGRTADVILDERKREKRLTELGWRFVRLEWKDLANPVDVKRRIMACYAAPFWSDAA</sequence>